<dbReference type="PROSITE" id="PS00018">
    <property type="entry name" value="EF_HAND_1"/>
    <property type="match status" value="1"/>
</dbReference>
<dbReference type="InterPro" id="IPR018247">
    <property type="entry name" value="EF_Hand_1_Ca_BS"/>
</dbReference>
<sequence>MCYLIYKLRRGISVVAISMPFLLWSTQVASAETILVDDFDGDLSEWTLFDTTVGQDWGPAITEINGKDELWLASRRPIPAKKMGLVGGVWDAGISDSTYTNGTYRARVRIEGENTRAGISMRVTGALATGFNTYNFEVQPSRLSGRIVIARLEGLGAVDSVLASESIPLDEEIFLQASAIGDQLAFKVWSADETEPAEPQLTWTDSEYPTGTLGLYAYRESGQGGGFVLGGEVSAVFDDLTFTTPTSTARIIPEPATALVLVVAIAFAFVLRQLSRHRSFRTSLAVVSLCLLFNLNARQAASQVSLNLGSFNVSSTDPNAVPKPLQIPAGKYNAYSVTLDFSSVQGDPWSEEAIWAIADGAVGGVHTTVYNDPGTSDSARRDGLPVTLHWSGMLDLPITGATDLSFVPFQTVEFNGVTFVANWANTLLELSYVQPPALPTLTAHLGVVSDPFVPFTIDSFGSEFDTEIAIYSETGKVIRHNDDANGIEQSEIDVYNGLPPGDYVAALAGFNSIFEDDYAVISGTSGGGYNVSLTGHAISGILPADATAFFGFSIAEVTLPGDYNNDGTVDLADYTVWRNNLGANSGTLLNDPTPGVIGTAQYATWKSNFGATLPPPASPSIATVPEPSTSILLTLFALGISYRCHGARRCLTSRFLPANSRRSVHCCKFA</sequence>
<feature type="signal peptide" evidence="1">
    <location>
        <begin position="1"/>
        <end position="31"/>
    </location>
</feature>
<dbReference type="Gene3D" id="2.60.120.560">
    <property type="entry name" value="Exo-inulinase, domain 1"/>
    <property type="match status" value="1"/>
</dbReference>
<dbReference type="RefSeq" id="WP_252852162.1">
    <property type="nucleotide sequence ID" value="NZ_JAMXLR010000033.1"/>
</dbReference>
<evidence type="ECO:0008006" key="4">
    <source>
        <dbReference type="Google" id="ProtNLM"/>
    </source>
</evidence>
<keyword evidence="1" id="KW-0732">Signal</keyword>
<reference evidence="2" key="1">
    <citation type="submission" date="2022-06" db="EMBL/GenBank/DDBJ databases">
        <title>Aeoliella straminimaris, a novel planctomycete from sediments.</title>
        <authorList>
            <person name="Vitorino I.R."/>
            <person name="Lage O.M."/>
        </authorList>
    </citation>
    <scope>NUCLEOTIDE SEQUENCE</scope>
    <source>
        <strain evidence="2">ICT_H6.2</strain>
    </source>
</reference>
<evidence type="ECO:0000313" key="3">
    <source>
        <dbReference type="Proteomes" id="UP001155241"/>
    </source>
</evidence>
<evidence type="ECO:0000256" key="1">
    <source>
        <dbReference type="SAM" id="SignalP"/>
    </source>
</evidence>
<gene>
    <name evidence="2" type="ORF">NG895_09055</name>
</gene>
<organism evidence="2 3">
    <name type="scientific">Aeoliella straminimaris</name>
    <dbReference type="NCBI Taxonomy" id="2954799"/>
    <lineage>
        <taxon>Bacteria</taxon>
        <taxon>Pseudomonadati</taxon>
        <taxon>Planctomycetota</taxon>
        <taxon>Planctomycetia</taxon>
        <taxon>Pirellulales</taxon>
        <taxon>Lacipirellulaceae</taxon>
        <taxon>Aeoliella</taxon>
    </lineage>
</organism>
<accession>A0A9X2FGU3</accession>
<name>A0A9X2FGU3_9BACT</name>
<keyword evidence="3" id="KW-1185">Reference proteome</keyword>
<dbReference type="Proteomes" id="UP001155241">
    <property type="component" value="Unassembled WGS sequence"/>
</dbReference>
<evidence type="ECO:0000313" key="2">
    <source>
        <dbReference type="EMBL" id="MCO6044056.1"/>
    </source>
</evidence>
<dbReference type="AlphaFoldDB" id="A0A9X2FGU3"/>
<proteinExistence type="predicted"/>
<protein>
    <recommendedName>
        <fullName evidence="4">PEP-CTERM protein-sorting domain-containing protein</fullName>
    </recommendedName>
</protein>
<dbReference type="EMBL" id="JAMXLR010000033">
    <property type="protein sequence ID" value="MCO6044056.1"/>
    <property type="molecule type" value="Genomic_DNA"/>
</dbReference>
<comment type="caution">
    <text evidence="2">The sequence shown here is derived from an EMBL/GenBank/DDBJ whole genome shotgun (WGS) entry which is preliminary data.</text>
</comment>
<feature type="chain" id="PRO_5040854646" description="PEP-CTERM protein-sorting domain-containing protein" evidence="1">
    <location>
        <begin position="32"/>
        <end position="670"/>
    </location>
</feature>